<evidence type="ECO:0000313" key="2">
    <source>
        <dbReference type="Proteomes" id="UP000177126"/>
    </source>
</evidence>
<comment type="caution">
    <text evidence="1">The sequence shown here is derived from an EMBL/GenBank/DDBJ whole genome shotgun (WGS) entry which is preliminary data.</text>
</comment>
<proteinExistence type="predicted"/>
<protein>
    <recommendedName>
        <fullName evidence="3">Cupin 2 conserved barrel domain-containing protein</fullName>
    </recommendedName>
</protein>
<dbReference type="AlphaFoldDB" id="A0A1G2FNE1"/>
<evidence type="ECO:0008006" key="3">
    <source>
        <dbReference type="Google" id="ProtNLM"/>
    </source>
</evidence>
<sequence length="128" mass="14703">MKKIFHKNKLFAIQVKSMRPGSKPITLGKGALQLLTFKHSRGRVVEAHFHEPKQRMTKQLQECLIVSKGRIKVTLYDDGKKMFKNLYLRAGEAIIFLSGGHKVEVKEDAEMYEIKNGPFIDDKIFINS</sequence>
<dbReference type="SUPFAM" id="SSF51182">
    <property type="entry name" value="RmlC-like cupins"/>
    <property type="match status" value="1"/>
</dbReference>
<accession>A0A1G2FNE1</accession>
<organism evidence="1 2">
    <name type="scientific">Candidatus Portnoybacteria bacterium RIFCSPLOWO2_02_FULL_39_11</name>
    <dbReference type="NCBI Taxonomy" id="1802001"/>
    <lineage>
        <taxon>Bacteria</taxon>
        <taxon>Candidatus Portnoyibacteriota</taxon>
    </lineage>
</organism>
<name>A0A1G2FNE1_9BACT</name>
<evidence type="ECO:0000313" key="1">
    <source>
        <dbReference type="EMBL" id="OGZ39575.1"/>
    </source>
</evidence>
<gene>
    <name evidence="1" type="ORF">A3B04_00730</name>
</gene>
<reference evidence="1 2" key="1">
    <citation type="journal article" date="2016" name="Nat. Commun.">
        <title>Thousands of microbial genomes shed light on interconnected biogeochemical processes in an aquifer system.</title>
        <authorList>
            <person name="Anantharaman K."/>
            <person name="Brown C.T."/>
            <person name="Hug L.A."/>
            <person name="Sharon I."/>
            <person name="Castelle C.J."/>
            <person name="Probst A.J."/>
            <person name="Thomas B.C."/>
            <person name="Singh A."/>
            <person name="Wilkins M.J."/>
            <person name="Karaoz U."/>
            <person name="Brodie E.L."/>
            <person name="Williams K.H."/>
            <person name="Hubbard S.S."/>
            <person name="Banfield J.F."/>
        </authorList>
    </citation>
    <scope>NUCLEOTIDE SEQUENCE [LARGE SCALE GENOMIC DNA]</scope>
</reference>
<dbReference type="InterPro" id="IPR011051">
    <property type="entry name" value="RmlC_Cupin_sf"/>
</dbReference>
<dbReference type="Proteomes" id="UP000177126">
    <property type="component" value="Unassembled WGS sequence"/>
</dbReference>
<dbReference type="EMBL" id="MHNF01000052">
    <property type="protein sequence ID" value="OGZ39575.1"/>
    <property type="molecule type" value="Genomic_DNA"/>
</dbReference>